<dbReference type="PANTHER" id="PTHR13031:SF0">
    <property type="entry name" value="RIBONUCLEASE P PROTEIN SUBUNIT P30"/>
    <property type="match status" value="1"/>
</dbReference>
<comment type="caution">
    <text evidence="2">The sequence shown here is derived from an EMBL/GenBank/DDBJ whole genome shotgun (WGS) entry which is preliminary data.</text>
</comment>
<sequence>MRTPMSFRKRELLPSGFAFPVQSFLVRIYFDRKAIKRGRKNLLFSSVARSVTKLREPYDVANLSFLLGLSETSVLISCGFAGCICNSPSISRTVIANALRFGIFDTDGKEHLDIIAGLSDFPETEMAHSTSGISKQPAGVSFRSDDCPITETDPGKTHQASGSEELQMPTSSPNDVTMWKMI</sequence>
<dbReference type="InterPro" id="IPR002738">
    <property type="entry name" value="RNase_P_p30"/>
</dbReference>
<evidence type="ECO:0000313" key="3">
    <source>
        <dbReference type="Proteomes" id="UP001291623"/>
    </source>
</evidence>
<dbReference type="GO" id="GO:0003723">
    <property type="term" value="F:RNA binding"/>
    <property type="evidence" value="ECO:0007669"/>
    <property type="project" value="TreeGrafter"/>
</dbReference>
<dbReference type="GO" id="GO:0008033">
    <property type="term" value="P:tRNA processing"/>
    <property type="evidence" value="ECO:0007669"/>
    <property type="project" value="InterPro"/>
</dbReference>
<organism evidence="2 3">
    <name type="scientific">Anisodus tanguticus</name>
    <dbReference type="NCBI Taxonomy" id="243964"/>
    <lineage>
        <taxon>Eukaryota</taxon>
        <taxon>Viridiplantae</taxon>
        <taxon>Streptophyta</taxon>
        <taxon>Embryophyta</taxon>
        <taxon>Tracheophyta</taxon>
        <taxon>Spermatophyta</taxon>
        <taxon>Magnoliopsida</taxon>
        <taxon>eudicotyledons</taxon>
        <taxon>Gunneridae</taxon>
        <taxon>Pentapetalae</taxon>
        <taxon>asterids</taxon>
        <taxon>lamiids</taxon>
        <taxon>Solanales</taxon>
        <taxon>Solanaceae</taxon>
        <taxon>Solanoideae</taxon>
        <taxon>Hyoscyameae</taxon>
        <taxon>Anisodus</taxon>
    </lineage>
</organism>
<dbReference type="AlphaFoldDB" id="A0AAE1SG82"/>
<dbReference type="Gene3D" id="3.20.20.140">
    <property type="entry name" value="Metal-dependent hydrolases"/>
    <property type="match status" value="1"/>
</dbReference>
<proteinExistence type="predicted"/>
<dbReference type="Proteomes" id="UP001291623">
    <property type="component" value="Unassembled WGS sequence"/>
</dbReference>
<name>A0AAE1SG82_9SOLA</name>
<reference evidence="2" key="1">
    <citation type="submission" date="2023-12" db="EMBL/GenBank/DDBJ databases">
        <title>Genome assembly of Anisodus tanguticus.</title>
        <authorList>
            <person name="Wang Y.-J."/>
        </authorList>
    </citation>
    <scope>NUCLEOTIDE SEQUENCE</scope>
    <source>
        <strain evidence="2">KB-2021</strain>
        <tissue evidence="2">Leaf</tissue>
    </source>
</reference>
<dbReference type="EMBL" id="JAVYJV010000005">
    <property type="protein sequence ID" value="KAK4370408.1"/>
    <property type="molecule type" value="Genomic_DNA"/>
</dbReference>
<gene>
    <name evidence="2" type="ORF">RND71_009883</name>
</gene>
<dbReference type="PANTHER" id="PTHR13031">
    <property type="entry name" value="RIBONUCLEASE P SUBUNIT P30"/>
    <property type="match status" value="1"/>
</dbReference>
<evidence type="ECO:0000313" key="2">
    <source>
        <dbReference type="EMBL" id="KAK4370408.1"/>
    </source>
</evidence>
<keyword evidence="3" id="KW-1185">Reference proteome</keyword>
<protein>
    <submittedName>
        <fullName evidence="2">Uncharacterized protein</fullName>
    </submittedName>
</protein>
<evidence type="ECO:0000256" key="1">
    <source>
        <dbReference type="SAM" id="MobiDB-lite"/>
    </source>
</evidence>
<feature type="compositionally biased region" description="Polar residues" evidence="1">
    <location>
        <begin position="158"/>
        <end position="175"/>
    </location>
</feature>
<accession>A0AAE1SG82</accession>
<feature type="region of interest" description="Disordered" evidence="1">
    <location>
        <begin position="127"/>
        <end position="182"/>
    </location>
</feature>
<dbReference type="GO" id="GO:0005655">
    <property type="term" value="C:nucleolar ribonuclease P complex"/>
    <property type="evidence" value="ECO:0007669"/>
    <property type="project" value="TreeGrafter"/>
</dbReference>